<organism evidence="6 7">
    <name type="scientific">Dichotomicrobium thermohalophilum</name>
    <dbReference type="NCBI Taxonomy" id="933063"/>
    <lineage>
        <taxon>Bacteria</taxon>
        <taxon>Pseudomonadati</taxon>
        <taxon>Pseudomonadota</taxon>
        <taxon>Alphaproteobacteria</taxon>
        <taxon>Hyphomicrobiales</taxon>
        <taxon>Hyphomicrobiaceae</taxon>
        <taxon>Dichotomicrobium</taxon>
    </lineage>
</organism>
<comment type="caution">
    <text evidence="6">The sequence shown here is derived from an EMBL/GenBank/DDBJ whole genome shotgun (WGS) entry which is preliminary data.</text>
</comment>
<dbReference type="GO" id="GO:0008234">
    <property type="term" value="F:cysteine-type peptidase activity"/>
    <property type="evidence" value="ECO:0007669"/>
    <property type="project" value="UniProtKB-KW"/>
</dbReference>
<dbReference type="PANTHER" id="PTHR47359:SF3">
    <property type="entry name" value="NLP_P60 DOMAIN-CONTAINING PROTEIN-RELATED"/>
    <property type="match status" value="1"/>
</dbReference>
<dbReference type="InterPro" id="IPR051794">
    <property type="entry name" value="PG_Endopeptidase_C40"/>
</dbReference>
<evidence type="ECO:0000313" key="6">
    <source>
        <dbReference type="EMBL" id="RIA56275.1"/>
    </source>
</evidence>
<dbReference type="RefSeq" id="WP_245410380.1">
    <property type="nucleotide sequence ID" value="NZ_QXDF01000001.1"/>
</dbReference>
<evidence type="ECO:0000256" key="1">
    <source>
        <dbReference type="ARBA" id="ARBA00007074"/>
    </source>
</evidence>
<dbReference type="InterPro" id="IPR000064">
    <property type="entry name" value="NLP_P60_dom"/>
</dbReference>
<feature type="domain" description="NlpC/P60" evidence="5">
    <location>
        <begin position="159"/>
        <end position="291"/>
    </location>
</feature>
<evidence type="ECO:0000256" key="2">
    <source>
        <dbReference type="ARBA" id="ARBA00022670"/>
    </source>
</evidence>
<keyword evidence="3" id="KW-0378">Hydrolase</keyword>
<proteinExistence type="inferred from homology"/>
<comment type="similarity">
    <text evidence="1">Belongs to the peptidase C40 family.</text>
</comment>
<dbReference type="Proteomes" id="UP000266273">
    <property type="component" value="Unassembled WGS sequence"/>
</dbReference>
<reference evidence="6 7" key="1">
    <citation type="submission" date="2018-08" db="EMBL/GenBank/DDBJ databases">
        <title>Genomic Encyclopedia of Archaeal and Bacterial Type Strains, Phase II (KMG-II): from individual species to whole genera.</title>
        <authorList>
            <person name="Goeker M."/>
        </authorList>
    </citation>
    <scope>NUCLEOTIDE SEQUENCE [LARGE SCALE GENOMIC DNA]</scope>
    <source>
        <strain evidence="6 7">DSM 5002</strain>
    </source>
</reference>
<dbReference type="GO" id="GO:0006508">
    <property type="term" value="P:proteolysis"/>
    <property type="evidence" value="ECO:0007669"/>
    <property type="project" value="UniProtKB-KW"/>
</dbReference>
<dbReference type="Gene3D" id="3.90.1720.10">
    <property type="entry name" value="endopeptidase domain like (from Nostoc punctiforme)"/>
    <property type="match status" value="1"/>
</dbReference>
<evidence type="ECO:0000256" key="4">
    <source>
        <dbReference type="ARBA" id="ARBA00022807"/>
    </source>
</evidence>
<evidence type="ECO:0000256" key="3">
    <source>
        <dbReference type="ARBA" id="ARBA00022801"/>
    </source>
</evidence>
<evidence type="ECO:0000313" key="7">
    <source>
        <dbReference type="Proteomes" id="UP000266273"/>
    </source>
</evidence>
<dbReference type="PANTHER" id="PTHR47359">
    <property type="entry name" value="PEPTIDOGLYCAN DL-ENDOPEPTIDASE CWLO"/>
    <property type="match status" value="1"/>
</dbReference>
<keyword evidence="4" id="KW-0788">Thiol protease</keyword>
<protein>
    <submittedName>
        <fullName evidence="6">NlpC/P60 family protein</fullName>
    </submittedName>
</protein>
<name>A0A397Q8X3_9HYPH</name>
<keyword evidence="2" id="KW-0645">Protease</keyword>
<dbReference type="AlphaFoldDB" id="A0A397Q8X3"/>
<keyword evidence="7" id="KW-1185">Reference proteome</keyword>
<gene>
    <name evidence="6" type="ORF">BXY53_1378</name>
</gene>
<dbReference type="InterPro" id="IPR038765">
    <property type="entry name" value="Papain-like_cys_pep_sf"/>
</dbReference>
<sequence length="305" mass="33386">MNSERLDPRRNAYREDMAASALSEKVQAPRYVDGVTQQVIAARAPLRSAPKFRAPLMTEALHGEAVTVYDSKDGWAWGQLKRDGYVGYIPADHLSSNVFSPTHAVRVRATYIYPSPDIKTPPIDMLTFGARVAADGREGRFLSLARGGYLFAEHCVGAGDKLKDYVRAAERLVGTPYLWGGKTSLGLDCSALVQLSLHAAGVECPRDTDMQEAEVGETVEGVIEDDGTLKGGLERGDLIFWKGHVAIAQSSDWIVHASGHQMETVMEPVRHAIERIGQSWGKPTSVKRLAEETTVLQLPDARSDQ</sequence>
<accession>A0A397Q8X3</accession>
<dbReference type="Pfam" id="PF18348">
    <property type="entry name" value="SH3_16"/>
    <property type="match status" value="1"/>
</dbReference>
<dbReference type="PROSITE" id="PS51935">
    <property type="entry name" value="NLPC_P60"/>
    <property type="match status" value="1"/>
</dbReference>
<dbReference type="Pfam" id="PF00877">
    <property type="entry name" value="NLPC_P60"/>
    <property type="match status" value="1"/>
</dbReference>
<dbReference type="SUPFAM" id="SSF54001">
    <property type="entry name" value="Cysteine proteinases"/>
    <property type="match status" value="1"/>
</dbReference>
<dbReference type="Gene3D" id="2.30.30.40">
    <property type="entry name" value="SH3 Domains"/>
    <property type="match status" value="1"/>
</dbReference>
<dbReference type="InterPro" id="IPR041382">
    <property type="entry name" value="SH3_16"/>
</dbReference>
<evidence type="ECO:0000259" key="5">
    <source>
        <dbReference type="PROSITE" id="PS51935"/>
    </source>
</evidence>
<dbReference type="EMBL" id="QXDF01000001">
    <property type="protein sequence ID" value="RIA56275.1"/>
    <property type="molecule type" value="Genomic_DNA"/>
</dbReference>